<dbReference type="AlphaFoldDB" id="E9HL38"/>
<dbReference type="KEGG" id="dpx:DAPPUDRAFT_261483"/>
<organism evidence="2 3">
    <name type="scientific">Daphnia pulex</name>
    <name type="common">Water flea</name>
    <dbReference type="NCBI Taxonomy" id="6669"/>
    <lineage>
        <taxon>Eukaryota</taxon>
        <taxon>Metazoa</taxon>
        <taxon>Ecdysozoa</taxon>
        <taxon>Arthropoda</taxon>
        <taxon>Crustacea</taxon>
        <taxon>Branchiopoda</taxon>
        <taxon>Diplostraca</taxon>
        <taxon>Cladocera</taxon>
        <taxon>Anomopoda</taxon>
        <taxon>Daphniidae</taxon>
        <taxon>Daphnia</taxon>
    </lineage>
</organism>
<evidence type="ECO:0000313" key="3">
    <source>
        <dbReference type="Proteomes" id="UP000000305"/>
    </source>
</evidence>
<sequence length="163" mass="18040">MLWKDESCPLYEEATTKASEAIDQQTDKSERNKADDERCESEDNDTDWESEDCDSEIGVAAPLTPPVILPSSTSSTIRGDVVRVIETLQCDSRKAMHERVISTAQYNGWLAASMVRLPKCTKLTAYGKTALAISCKANEVDFSVELSACGPQPKYKNLTINRD</sequence>
<feature type="compositionally biased region" description="Basic and acidic residues" evidence="1">
    <location>
        <begin position="25"/>
        <end position="36"/>
    </location>
</feature>
<dbReference type="EMBL" id="GL732675">
    <property type="protein sequence ID" value="EFX67552.1"/>
    <property type="molecule type" value="Genomic_DNA"/>
</dbReference>
<name>E9HL38_DAPPU</name>
<evidence type="ECO:0000256" key="1">
    <source>
        <dbReference type="SAM" id="MobiDB-lite"/>
    </source>
</evidence>
<protein>
    <submittedName>
        <fullName evidence="2">Uncharacterized protein</fullName>
    </submittedName>
</protein>
<feature type="region of interest" description="Disordered" evidence="1">
    <location>
        <begin position="1"/>
        <end position="54"/>
    </location>
</feature>
<proteinExistence type="predicted"/>
<dbReference type="Proteomes" id="UP000000305">
    <property type="component" value="Unassembled WGS sequence"/>
</dbReference>
<dbReference type="InParanoid" id="E9HL38"/>
<keyword evidence="3" id="KW-1185">Reference proteome</keyword>
<dbReference type="PhylomeDB" id="E9HL38"/>
<gene>
    <name evidence="2" type="ORF">DAPPUDRAFT_261483</name>
</gene>
<reference evidence="2 3" key="1">
    <citation type="journal article" date="2011" name="Science">
        <title>The ecoresponsive genome of Daphnia pulex.</title>
        <authorList>
            <person name="Colbourne J.K."/>
            <person name="Pfrender M.E."/>
            <person name="Gilbert D."/>
            <person name="Thomas W.K."/>
            <person name="Tucker A."/>
            <person name="Oakley T.H."/>
            <person name="Tokishita S."/>
            <person name="Aerts A."/>
            <person name="Arnold G.J."/>
            <person name="Basu M.K."/>
            <person name="Bauer D.J."/>
            <person name="Caceres C.E."/>
            <person name="Carmel L."/>
            <person name="Casola C."/>
            <person name="Choi J.H."/>
            <person name="Detter J.C."/>
            <person name="Dong Q."/>
            <person name="Dusheyko S."/>
            <person name="Eads B.D."/>
            <person name="Frohlich T."/>
            <person name="Geiler-Samerotte K.A."/>
            <person name="Gerlach D."/>
            <person name="Hatcher P."/>
            <person name="Jogdeo S."/>
            <person name="Krijgsveld J."/>
            <person name="Kriventseva E.V."/>
            <person name="Kultz D."/>
            <person name="Laforsch C."/>
            <person name="Lindquist E."/>
            <person name="Lopez J."/>
            <person name="Manak J.R."/>
            <person name="Muller J."/>
            <person name="Pangilinan J."/>
            <person name="Patwardhan R.P."/>
            <person name="Pitluck S."/>
            <person name="Pritham E.J."/>
            <person name="Rechtsteiner A."/>
            <person name="Rho M."/>
            <person name="Rogozin I.B."/>
            <person name="Sakarya O."/>
            <person name="Salamov A."/>
            <person name="Schaack S."/>
            <person name="Shapiro H."/>
            <person name="Shiga Y."/>
            <person name="Skalitzky C."/>
            <person name="Smith Z."/>
            <person name="Souvorov A."/>
            <person name="Sung W."/>
            <person name="Tang Z."/>
            <person name="Tsuchiya D."/>
            <person name="Tu H."/>
            <person name="Vos H."/>
            <person name="Wang M."/>
            <person name="Wolf Y.I."/>
            <person name="Yamagata H."/>
            <person name="Yamada T."/>
            <person name="Ye Y."/>
            <person name="Shaw J.R."/>
            <person name="Andrews J."/>
            <person name="Crease T.J."/>
            <person name="Tang H."/>
            <person name="Lucas S.M."/>
            <person name="Robertson H.M."/>
            <person name="Bork P."/>
            <person name="Koonin E.V."/>
            <person name="Zdobnov E.M."/>
            <person name="Grigoriev I.V."/>
            <person name="Lynch M."/>
            <person name="Boore J.L."/>
        </authorList>
    </citation>
    <scope>NUCLEOTIDE SEQUENCE [LARGE SCALE GENOMIC DNA]</scope>
</reference>
<feature type="compositionally biased region" description="Acidic residues" evidence="1">
    <location>
        <begin position="37"/>
        <end position="54"/>
    </location>
</feature>
<accession>E9HL38</accession>
<dbReference type="HOGENOM" id="CLU_1628713_0_0_1"/>
<evidence type="ECO:0000313" key="2">
    <source>
        <dbReference type="EMBL" id="EFX67552.1"/>
    </source>
</evidence>